<protein>
    <submittedName>
        <fullName evidence="1">Uncharacterized protein</fullName>
    </submittedName>
</protein>
<keyword evidence="2" id="KW-1185">Reference proteome</keyword>
<evidence type="ECO:0000313" key="2">
    <source>
        <dbReference type="Proteomes" id="UP000826550"/>
    </source>
</evidence>
<accession>A0ABX8W7N4</accession>
<gene>
    <name evidence="1" type="ORF">GYM71_07485</name>
</gene>
<dbReference type="Proteomes" id="UP000826550">
    <property type="component" value="Chromosome"/>
</dbReference>
<reference evidence="1 2" key="1">
    <citation type="submission" date="2020-01" db="EMBL/GenBank/DDBJ databases">
        <title>Vast differences in strain-level diversity in the gut microbiota of two closely related honey bee species.</title>
        <authorList>
            <person name="Ellegaard K.M."/>
            <person name="Suenami S."/>
            <person name="Miyazaki R."/>
            <person name="Engel P."/>
        </authorList>
    </citation>
    <scope>NUCLEOTIDE SEQUENCE [LARGE SCALE GENOMIC DNA]</scope>
    <source>
        <strain evidence="1 2">ESL0416</strain>
    </source>
</reference>
<evidence type="ECO:0000313" key="1">
    <source>
        <dbReference type="EMBL" id="QYN53264.1"/>
    </source>
</evidence>
<dbReference type="Gene3D" id="3.40.630.30">
    <property type="match status" value="1"/>
</dbReference>
<organism evidence="1 2">
    <name type="scientific">Lactobacillus panisapium</name>
    <dbReference type="NCBI Taxonomy" id="2012495"/>
    <lineage>
        <taxon>Bacteria</taxon>
        <taxon>Bacillati</taxon>
        <taxon>Bacillota</taxon>
        <taxon>Bacilli</taxon>
        <taxon>Lactobacillales</taxon>
        <taxon>Lactobacillaceae</taxon>
        <taxon>Lactobacillus</taxon>
    </lineage>
</organism>
<dbReference type="RefSeq" id="WP_220220008.1">
    <property type="nucleotide sequence ID" value="NZ_CP048268.1"/>
</dbReference>
<sequence>MFNVNNPHQFFQTDDDNGVMVCRWTMDKIKRKDGKVWLMNHFFINPSANKAEVLNQEMRIVMLVAQESNLKIWPLDPLIIAYFAEHPAFDQIWYHRPCAN</sequence>
<proteinExistence type="predicted"/>
<dbReference type="EMBL" id="CP048268">
    <property type="protein sequence ID" value="QYN53264.1"/>
    <property type="molecule type" value="Genomic_DNA"/>
</dbReference>
<name>A0ABX8W7N4_9LACO</name>